<sequence length="167" mass="18947">MVIGALFNQLFEPWRVPSFNRTARSKFAFGEWVPSLERQRQTEGLHRAPHDLALHVPPSEHEALVELLQILQMPARQSGTIAVHMRAVEPCALHDREISDPQDVMVHDIQPLGKFGQLVFFGYQQFLERGARALVGLCMKAVHKVLDVLSGDKSVHFDHLPFELARP</sequence>
<name>A0A090GAU4_MESPL</name>
<dbReference type="Proteomes" id="UP000046122">
    <property type="component" value="Unassembled WGS sequence"/>
</dbReference>
<organism evidence="1 2">
    <name type="scientific">Mesorhizobium plurifarium</name>
    <dbReference type="NCBI Taxonomy" id="69974"/>
    <lineage>
        <taxon>Bacteria</taxon>
        <taxon>Pseudomonadati</taxon>
        <taxon>Pseudomonadota</taxon>
        <taxon>Alphaproteobacteria</taxon>
        <taxon>Hyphomicrobiales</taxon>
        <taxon>Phyllobacteriaceae</taxon>
        <taxon>Mesorhizobium</taxon>
    </lineage>
</organism>
<gene>
    <name evidence="1" type="ORF">MPL3365_230075</name>
</gene>
<dbReference type="EMBL" id="CCNE01000016">
    <property type="protein sequence ID" value="CDX56163.1"/>
    <property type="molecule type" value="Genomic_DNA"/>
</dbReference>
<evidence type="ECO:0000313" key="1">
    <source>
        <dbReference type="EMBL" id="CDX56163.1"/>
    </source>
</evidence>
<accession>A0A090GAU4</accession>
<proteinExistence type="predicted"/>
<reference evidence="1 2" key="1">
    <citation type="submission" date="2014-08" db="EMBL/GenBank/DDBJ databases">
        <authorList>
            <person name="Moulin Lionel"/>
        </authorList>
    </citation>
    <scope>NUCLEOTIDE SEQUENCE [LARGE SCALE GENOMIC DNA]</scope>
</reference>
<dbReference type="AlphaFoldDB" id="A0A090GAU4"/>
<evidence type="ECO:0000313" key="2">
    <source>
        <dbReference type="Proteomes" id="UP000046122"/>
    </source>
</evidence>
<protein>
    <submittedName>
        <fullName evidence="1">Uncharacterized protein</fullName>
    </submittedName>
</protein>